<protein>
    <submittedName>
        <fullName evidence="1">Three-Cys-motif partner protein TcmP</fullName>
    </submittedName>
</protein>
<sequence length="304" mass="35161">MGKQTKMSGSHFGGEWTKQKLYIIDHYLGAYSTALKNQRVKRIYVDGFAGSGKTELKIKGESDYSGALFQIDDGIPQENEDSSIIDGSALLSLKYDFDEYYFLELDISRIEALKANIEREYPYKMKQVHFINGDCNQTLIEVLSKITKYDRCLMFLDPYALELKWETLEVISRCGVVDLWYLFPLSMVRLLDKSREISKGNRDKVSSILGTEDWYDKLFIKSSQMSLFGEDTFTRVPYEDILKYIKERFSTIFPYVSPDSKVLRNEAKNSPMFLLSFMMTNKSPRAQALAAKLVKDIIRKTEKL</sequence>
<dbReference type="AlphaFoldDB" id="A0A9D1F0F0"/>
<dbReference type="NCBIfam" id="TIGR04474">
    <property type="entry name" value="tcm_partner"/>
    <property type="match status" value="1"/>
</dbReference>
<accession>A0A9D1F0F0</accession>
<organism evidence="1 2">
    <name type="scientific">Candidatus Scatousia excrementigallinarum</name>
    <dbReference type="NCBI Taxonomy" id="2840935"/>
    <lineage>
        <taxon>Bacteria</taxon>
        <taxon>Candidatus Scatousia</taxon>
    </lineage>
</organism>
<dbReference type="Proteomes" id="UP000823928">
    <property type="component" value="Unassembled WGS sequence"/>
</dbReference>
<evidence type="ECO:0000313" key="1">
    <source>
        <dbReference type="EMBL" id="HIS37258.1"/>
    </source>
</evidence>
<comment type="caution">
    <text evidence="1">The sequence shown here is derived from an EMBL/GenBank/DDBJ whole genome shotgun (WGS) entry which is preliminary data.</text>
</comment>
<dbReference type="EMBL" id="DVIU01000231">
    <property type="protein sequence ID" value="HIS37258.1"/>
    <property type="molecule type" value="Genomic_DNA"/>
</dbReference>
<name>A0A9D1F0F0_9BACT</name>
<evidence type="ECO:0000313" key="2">
    <source>
        <dbReference type="Proteomes" id="UP000823928"/>
    </source>
</evidence>
<reference evidence="1" key="2">
    <citation type="journal article" date="2021" name="PeerJ">
        <title>Extensive microbial diversity within the chicken gut microbiome revealed by metagenomics and culture.</title>
        <authorList>
            <person name="Gilroy R."/>
            <person name="Ravi A."/>
            <person name="Getino M."/>
            <person name="Pursley I."/>
            <person name="Horton D.L."/>
            <person name="Alikhan N.F."/>
            <person name="Baker D."/>
            <person name="Gharbi K."/>
            <person name="Hall N."/>
            <person name="Watson M."/>
            <person name="Adriaenssens E.M."/>
            <person name="Foster-Nyarko E."/>
            <person name="Jarju S."/>
            <person name="Secka A."/>
            <person name="Antonio M."/>
            <person name="Oren A."/>
            <person name="Chaudhuri R.R."/>
            <person name="La Ragione R."/>
            <person name="Hildebrand F."/>
            <person name="Pallen M.J."/>
        </authorList>
    </citation>
    <scope>NUCLEOTIDE SEQUENCE</scope>
    <source>
        <strain evidence="1">6276</strain>
    </source>
</reference>
<dbReference type="InterPro" id="IPR031009">
    <property type="entry name" value="Tcm_partner"/>
</dbReference>
<proteinExistence type="predicted"/>
<gene>
    <name evidence="1" type="primary">tcmP</name>
    <name evidence="1" type="ORF">IAC10_11635</name>
</gene>
<reference evidence="1" key="1">
    <citation type="submission" date="2020-10" db="EMBL/GenBank/DDBJ databases">
        <authorList>
            <person name="Gilroy R."/>
        </authorList>
    </citation>
    <scope>NUCLEOTIDE SEQUENCE</scope>
    <source>
        <strain evidence="1">6276</strain>
    </source>
</reference>